<comment type="caution">
    <text evidence="1">The sequence shown here is derived from an EMBL/GenBank/DDBJ whole genome shotgun (WGS) entry which is preliminary data.</text>
</comment>
<proteinExistence type="predicted"/>
<protein>
    <submittedName>
        <fullName evidence="1">Uncharacterized protein</fullName>
    </submittedName>
</protein>
<dbReference type="EMBL" id="BARU01044247">
    <property type="protein sequence ID" value="GAH76787.1"/>
    <property type="molecule type" value="Genomic_DNA"/>
</dbReference>
<organism evidence="1">
    <name type="scientific">marine sediment metagenome</name>
    <dbReference type="NCBI Taxonomy" id="412755"/>
    <lineage>
        <taxon>unclassified sequences</taxon>
        <taxon>metagenomes</taxon>
        <taxon>ecological metagenomes</taxon>
    </lineage>
</organism>
<gene>
    <name evidence="1" type="ORF">S03H2_67548</name>
</gene>
<reference evidence="1" key="1">
    <citation type="journal article" date="2014" name="Front. Microbiol.">
        <title>High frequency of phylogenetically diverse reductive dehalogenase-homologous genes in deep subseafloor sedimentary metagenomes.</title>
        <authorList>
            <person name="Kawai M."/>
            <person name="Futagami T."/>
            <person name="Toyoda A."/>
            <person name="Takaki Y."/>
            <person name="Nishi S."/>
            <person name="Hori S."/>
            <person name="Arai W."/>
            <person name="Tsubouchi T."/>
            <person name="Morono Y."/>
            <person name="Uchiyama I."/>
            <person name="Ito T."/>
            <person name="Fujiyama A."/>
            <person name="Inagaki F."/>
            <person name="Takami H."/>
        </authorList>
    </citation>
    <scope>NUCLEOTIDE SEQUENCE</scope>
    <source>
        <strain evidence="1">Expedition CK06-06</strain>
    </source>
</reference>
<sequence length="122" mass="12491">MNLSNAEDVGAIFAIEAFERLAVLYDLWAAIAGAFGGESVFHMPEAILIEAGVVGAVGGAADELPLADDAGVVAGGFEYVGEGFFGEVEVAELDVVAGVGPAGHNLYTGWCAKRLSVTMVKT</sequence>
<name>X1I4Z2_9ZZZZ</name>
<evidence type="ECO:0000313" key="1">
    <source>
        <dbReference type="EMBL" id="GAH76787.1"/>
    </source>
</evidence>
<dbReference type="AlphaFoldDB" id="X1I4Z2"/>
<feature type="non-terminal residue" evidence="1">
    <location>
        <position position="122"/>
    </location>
</feature>
<accession>X1I4Z2</accession>